<geneLocation type="plasmid" evidence="4 5">
    <name>unnamed1</name>
</geneLocation>
<protein>
    <submittedName>
        <fullName evidence="4">AAA family ATPase</fullName>
    </submittedName>
</protein>
<dbReference type="InterPro" id="IPR051396">
    <property type="entry name" value="Bact_Antivir_Def_Nuclease"/>
</dbReference>
<evidence type="ECO:0000313" key="5">
    <source>
        <dbReference type="Proteomes" id="UP001281305"/>
    </source>
</evidence>
<dbReference type="InterPro" id="IPR027417">
    <property type="entry name" value="P-loop_NTPase"/>
</dbReference>
<sequence>MHIKKIYIKNFKKIRDDYFEFNDDINILVGDNESGKSTILEAIELCLNLRHRGKPLSTSLSADLFSVDAVADFLAGPKDQGSFPELLIEAYLEGDSDLKGNNNTLGSNCPGIFVRVFFDPDLASAYLEYSKKPEDILSLPIEFYRFEWYAFSWDKLSPYNKRISCLFVDPTALHPTMGARRYISDILETALEREDKTLLNTNYRQLKKKFDAEPDVVKVNSELDKQDDITGKNLEFSIESSPQTSWENNLQLTLDSIPFSQIGQGEQHQVQMKLALWKKSTAANVVMIEEPEIHLSHMNLVKLVKFIEDRHQGQQIFLTTHSSYVLNKLSFEKICLLADGYKRLHEIDPKTVKTLRRLPGYDTLRVVLSKSVILVEGPSDELVLKKIYLKKFGKLPEEDGIDIIVVRGIGFKNFLNIAQHLGNAVHVVKDNDGDWQKNIVDWKAPYDEYGFIKVFSPKPAHENSLEPAFIYANSGSQTKLDVYAKVVLSTQTYNEYATGDLAARQAFLTNWFSGEGTGGRKVDSAMRIFESDDELTVPNYLIEALHFD</sequence>
<dbReference type="PANTHER" id="PTHR43581">
    <property type="entry name" value="ATP/GTP PHOSPHATASE"/>
    <property type="match status" value="1"/>
</dbReference>
<organism evidence="4 5">
    <name type="scientific">Roseovarius rhodophyticola</name>
    <dbReference type="NCBI Taxonomy" id="3080827"/>
    <lineage>
        <taxon>Bacteria</taxon>
        <taxon>Pseudomonadati</taxon>
        <taxon>Pseudomonadota</taxon>
        <taxon>Alphaproteobacteria</taxon>
        <taxon>Rhodobacterales</taxon>
        <taxon>Roseobacteraceae</taxon>
        <taxon>Roseovarius</taxon>
    </lineage>
</organism>
<dbReference type="Proteomes" id="UP001281305">
    <property type="component" value="Plasmid unnamed1"/>
</dbReference>
<feature type="domain" description="OLD protein-like TOPRIM" evidence="3">
    <location>
        <begin position="369"/>
        <end position="432"/>
    </location>
</feature>
<dbReference type="RefSeq" id="WP_317054345.1">
    <property type="nucleotide sequence ID" value="NZ_CP146607.1"/>
</dbReference>
<evidence type="ECO:0000259" key="2">
    <source>
        <dbReference type="Pfam" id="PF13304"/>
    </source>
</evidence>
<feature type="domain" description="Endonuclease GajA/Old nuclease/RecF-like AAA" evidence="1">
    <location>
        <begin position="1"/>
        <end position="50"/>
    </location>
</feature>
<dbReference type="InterPro" id="IPR003959">
    <property type="entry name" value="ATPase_AAA_core"/>
</dbReference>
<dbReference type="InterPro" id="IPR041685">
    <property type="entry name" value="AAA_GajA/Old/RecF-like"/>
</dbReference>
<accession>A0ABZ2TQT7</accession>
<name>A0ABZ2TQT7_9RHOB</name>
<dbReference type="CDD" id="cd01026">
    <property type="entry name" value="TOPRIM_OLD"/>
    <property type="match status" value="1"/>
</dbReference>
<dbReference type="Gene3D" id="3.40.50.300">
    <property type="entry name" value="P-loop containing nucleotide triphosphate hydrolases"/>
    <property type="match status" value="2"/>
</dbReference>
<dbReference type="Pfam" id="PF13304">
    <property type="entry name" value="AAA_21"/>
    <property type="match status" value="1"/>
</dbReference>
<dbReference type="EMBL" id="CP146607">
    <property type="protein sequence ID" value="WYK20173.1"/>
    <property type="molecule type" value="Genomic_DNA"/>
</dbReference>
<proteinExistence type="predicted"/>
<dbReference type="Pfam" id="PF20469">
    <property type="entry name" value="OLD-like_TOPRIM"/>
    <property type="match status" value="1"/>
</dbReference>
<feature type="domain" description="ATPase AAA-type core" evidence="2">
    <location>
        <begin position="253"/>
        <end position="327"/>
    </location>
</feature>
<evidence type="ECO:0000313" key="4">
    <source>
        <dbReference type="EMBL" id="WYK20173.1"/>
    </source>
</evidence>
<dbReference type="Pfam" id="PF13175">
    <property type="entry name" value="AAA_15"/>
    <property type="match status" value="1"/>
</dbReference>
<keyword evidence="5" id="KW-1185">Reference proteome</keyword>
<dbReference type="InterPro" id="IPR034139">
    <property type="entry name" value="TOPRIM_OLD"/>
</dbReference>
<dbReference type="SUPFAM" id="SSF52540">
    <property type="entry name" value="P-loop containing nucleoside triphosphate hydrolases"/>
    <property type="match status" value="1"/>
</dbReference>
<gene>
    <name evidence="4" type="ORF">RZS32_018425</name>
</gene>
<evidence type="ECO:0000259" key="1">
    <source>
        <dbReference type="Pfam" id="PF13175"/>
    </source>
</evidence>
<reference evidence="4 5" key="1">
    <citation type="submission" date="2024-02" db="EMBL/GenBank/DDBJ databases">
        <title>Roseovarius strain W115 nov., isolated from a marine algae.</title>
        <authorList>
            <person name="Lee M.W."/>
            <person name="Lee J.K."/>
            <person name="Kim J.M."/>
            <person name="Choi D.G."/>
            <person name="Baek J.H."/>
            <person name="Bayburt H."/>
            <person name="Jung J.J."/>
            <person name="Han D.M."/>
            <person name="Jeon C.O."/>
        </authorList>
    </citation>
    <scope>NUCLEOTIDE SEQUENCE [LARGE SCALE GENOMIC DNA]</scope>
    <source>
        <strain evidence="4 5">W115</strain>
        <plasmid evidence="4 5">unnamed1</plasmid>
    </source>
</reference>
<keyword evidence="4" id="KW-0614">Plasmid</keyword>
<evidence type="ECO:0000259" key="3">
    <source>
        <dbReference type="Pfam" id="PF20469"/>
    </source>
</evidence>
<dbReference type="PANTHER" id="PTHR43581:SF2">
    <property type="entry name" value="EXCINUCLEASE ATPASE SUBUNIT"/>
    <property type="match status" value="1"/>
</dbReference>